<comment type="function">
    <text evidence="8">Catalyzes the stereoinversion of LL-2,6-diaminopimelate (L,L-DAP) to meso-diaminopimelate (meso-DAP), a precursor of L-lysine and an essential component of the bacterial peptidoglycan.</text>
</comment>
<dbReference type="HAMAP" id="MF_00197">
    <property type="entry name" value="DAP_epimerase"/>
    <property type="match status" value="1"/>
</dbReference>
<feature type="binding site" evidence="8">
    <location>
        <position position="179"/>
    </location>
    <ligand>
        <name>substrate</name>
    </ligand>
</feature>
<dbReference type="GO" id="GO:0005829">
    <property type="term" value="C:cytosol"/>
    <property type="evidence" value="ECO:0007669"/>
    <property type="project" value="TreeGrafter"/>
</dbReference>
<dbReference type="GO" id="GO:0008837">
    <property type="term" value="F:diaminopimelate epimerase activity"/>
    <property type="evidence" value="ECO:0007669"/>
    <property type="project" value="UniProtKB-UniRule"/>
</dbReference>
<comment type="caution">
    <text evidence="8">Lacks conserved residue(s) required for the propagation of feature annotation.</text>
</comment>
<dbReference type="EMBL" id="BMHA01000006">
    <property type="protein sequence ID" value="GGI06620.1"/>
    <property type="molecule type" value="Genomic_DNA"/>
</dbReference>
<dbReference type="Pfam" id="PF01678">
    <property type="entry name" value="DAP_epimerase"/>
    <property type="match status" value="2"/>
</dbReference>
<gene>
    <name evidence="8 10" type="primary">dapF</name>
    <name evidence="10" type="ORF">GCM10011354_20000</name>
</gene>
<dbReference type="InterPro" id="IPR018510">
    <property type="entry name" value="DAP_epimerase_AS"/>
</dbReference>
<feature type="binding site" evidence="8">
    <location>
        <begin position="240"/>
        <end position="241"/>
    </location>
    <ligand>
        <name>substrate</name>
    </ligand>
</feature>
<evidence type="ECO:0000256" key="3">
    <source>
        <dbReference type="ARBA" id="ARBA00013080"/>
    </source>
</evidence>
<reference evidence="10" key="2">
    <citation type="submission" date="2020-09" db="EMBL/GenBank/DDBJ databases">
        <authorList>
            <person name="Sun Q."/>
            <person name="Zhou Y."/>
        </authorList>
    </citation>
    <scope>NUCLEOTIDE SEQUENCE</scope>
    <source>
        <strain evidence="10">CGMCC 1.14988</strain>
    </source>
</reference>
<organism evidence="10 11">
    <name type="scientific">Egicoccus halophilus</name>
    <dbReference type="NCBI Taxonomy" id="1670830"/>
    <lineage>
        <taxon>Bacteria</taxon>
        <taxon>Bacillati</taxon>
        <taxon>Actinomycetota</taxon>
        <taxon>Nitriliruptoria</taxon>
        <taxon>Egicoccales</taxon>
        <taxon>Egicoccaceae</taxon>
        <taxon>Egicoccus</taxon>
    </lineage>
</organism>
<accession>A0A8J3AAI9</accession>
<feature type="binding site" evidence="8">
    <location>
        <begin position="79"/>
        <end position="80"/>
    </location>
    <ligand>
        <name>substrate</name>
    </ligand>
</feature>
<dbReference type="Gene3D" id="3.10.310.10">
    <property type="entry name" value="Diaminopimelate Epimerase, Chain A, domain 1"/>
    <property type="match status" value="2"/>
</dbReference>
<comment type="pathway">
    <text evidence="1 8">Amino-acid biosynthesis; L-lysine biosynthesis via DAP pathway; DL-2,6-diaminopimelate from LL-2,6-diaminopimelate: step 1/1.</text>
</comment>
<dbReference type="RefSeq" id="WP_130650461.1">
    <property type="nucleotide sequence ID" value="NZ_BMHA01000006.1"/>
</dbReference>
<evidence type="ECO:0000256" key="2">
    <source>
        <dbReference type="ARBA" id="ARBA00010219"/>
    </source>
</evidence>
<feature type="site" description="Could be important to modulate the pK values of the two catalytic cysteine residues" evidence="8">
    <location>
        <position position="230"/>
    </location>
</feature>
<comment type="subunit">
    <text evidence="8">Homodimer.</text>
</comment>
<keyword evidence="8" id="KW-0963">Cytoplasm</keyword>
<dbReference type="PROSITE" id="PS01326">
    <property type="entry name" value="DAP_EPIMERASE"/>
    <property type="match status" value="1"/>
</dbReference>
<evidence type="ECO:0000256" key="6">
    <source>
        <dbReference type="ARBA" id="ARBA00023235"/>
    </source>
</evidence>
<evidence type="ECO:0000313" key="11">
    <source>
        <dbReference type="Proteomes" id="UP000650511"/>
    </source>
</evidence>
<dbReference type="AlphaFoldDB" id="A0A8J3AAI9"/>
<comment type="subcellular location">
    <subcellularLocation>
        <location evidence="8">Cytoplasm</location>
    </subcellularLocation>
</comment>
<dbReference type="NCBIfam" id="TIGR00652">
    <property type="entry name" value="DapF"/>
    <property type="match status" value="1"/>
</dbReference>
<feature type="binding site" evidence="8">
    <location>
        <begin position="230"/>
        <end position="231"/>
    </location>
    <ligand>
        <name>substrate</name>
    </ligand>
</feature>
<evidence type="ECO:0000256" key="1">
    <source>
        <dbReference type="ARBA" id="ARBA00005196"/>
    </source>
</evidence>
<dbReference type="SUPFAM" id="SSF54506">
    <property type="entry name" value="Diaminopimelate epimerase-like"/>
    <property type="match status" value="2"/>
</dbReference>
<dbReference type="OrthoDB" id="9805408at2"/>
<evidence type="ECO:0000256" key="8">
    <source>
        <dbReference type="HAMAP-Rule" id="MF_00197"/>
    </source>
</evidence>
<dbReference type="GO" id="GO:0009089">
    <property type="term" value="P:lysine biosynthetic process via diaminopimelate"/>
    <property type="evidence" value="ECO:0007669"/>
    <property type="project" value="UniProtKB-UniRule"/>
</dbReference>
<keyword evidence="4 8" id="KW-0028">Amino-acid biosynthesis</keyword>
<evidence type="ECO:0000256" key="5">
    <source>
        <dbReference type="ARBA" id="ARBA00023154"/>
    </source>
</evidence>
<proteinExistence type="inferred from homology"/>
<dbReference type="Proteomes" id="UP000650511">
    <property type="component" value="Unassembled WGS sequence"/>
</dbReference>
<evidence type="ECO:0000256" key="7">
    <source>
        <dbReference type="ARBA" id="ARBA00051712"/>
    </source>
</evidence>
<dbReference type="InterPro" id="IPR001653">
    <property type="entry name" value="DAP_epimerase_DapF"/>
</dbReference>
<comment type="caution">
    <text evidence="10">The sequence shown here is derived from an EMBL/GenBank/DDBJ whole genome shotgun (WGS) entry which is preliminary data.</text>
</comment>
<keyword evidence="5 8" id="KW-0457">Lysine biosynthesis</keyword>
<dbReference type="EC" id="5.1.1.7" evidence="3 8"/>
<comment type="catalytic activity">
    <reaction evidence="7 8">
        <text>(2S,6S)-2,6-diaminopimelate = meso-2,6-diaminopimelate</text>
        <dbReference type="Rhea" id="RHEA:15393"/>
        <dbReference type="ChEBI" id="CHEBI:57609"/>
        <dbReference type="ChEBI" id="CHEBI:57791"/>
        <dbReference type="EC" id="5.1.1.7"/>
    </reaction>
</comment>
<protein>
    <recommendedName>
        <fullName evidence="3 8">Diaminopimelate epimerase</fullName>
        <shortName evidence="8">DAP epimerase</shortName>
        <ecNumber evidence="3 8">5.1.1.7</ecNumber>
    </recommendedName>
    <alternativeName>
        <fullName evidence="8">PLP-independent amino acid racemase</fullName>
    </alternativeName>
</protein>
<feature type="binding site" evidence="8">
    <location>
        <position position="11"/>
    </location>
    <ligand>
        <name>substrate</name>
    </ligand>
</feature>
<feature type="active site" description="Proton acceptor" evidence="8">
    <location>
        <position position="239"/>
    </location>
</feature>
<sequence>MEFTKAHGTGNDFVVLRDPDDHLDVSAALVRALCDRRFGIGADGVIRVGGVARLEGANAGADVFMDYRNADGSVVEMCGNGVRVTAKHAVDHGLVTPREDGTVVVATRSGPRPVRVVARHADGTVAEVEVDMGPPALEPVEVPFDATAAGTGPAVADAFGPTVQVGDRQVELAVVSMGNPHAILTVDDVGTAPVTTLGPTLETHAAFPAKTNVEFAQVVDRGSVRLRVWERGVGETAACGTGACATVVALRRAGRVDDEVAVRLPGGTLTVRWHAGGSVYMTGPAVEVGHGTLDDAWLRDARSGLLETAP</sequence>
<reference evidence="10" key="1">
    <citation type="journal article" date="2014" name="Int. J. Syst. Evol. Microbiol.">
        <title>Complete genome sequence of Corynebacterium casei LMG S-19264T (=DSM 44701T), isolated from a smear-ripened cheese.</title>
        <authorList>
            <consortium name="US DOE Joint Genome Institute (JGI-PGF)"/>
            <person name="Walter F."/>
            <person name="Albersmeier A."/>
            <person name="Kalinowski J."/>
            <person name="Ruckert C."/>
        </authorList>
    </citation>
    <scope>NUCLEOTIDE SEQUENCE</scope>
    <source>
        <strain evidence="10">CGMCC 1.14988</strain>
    </source>
</reference>
<keyword evidence="6 8" id="KW-0413">Isomerase</keyword>
<feature type="active site" evidence="9">
    <location>
        <position position="78"/>
    </location>
</feature>
<feature type="active site" description="Proton donor" evidence="8">
    <location>
        <position position="78"/>
    </location>
</feature>
<feature type="binding site" evidence="8">
    <location>
        <position position="69"/>
    </location>
    <ligand>
        <name>substrate</name>
    </ligand>
</feature>
<dbReference type="PANTHER" id="PTHR31689:SF0">
    <property type="entry name" value="DIAMINOPIMELATE EPIMERASE"/>
    <property type="match status" value="1"/>
</dbReference>
<evidence type="ECO:0000313" key="10">
    <source>
        <dbReference type="EMBL" id="GGI06620.1"/>
    </source>
</evidence>
<evidence type="ECO:0000256" key="4">
    <source>
        <dbReference type="ARBA" id="ARBA00022605"/>
    </source>
</evidence>
<comment type="similarity">
    <text evidence="2 8">Belongs to the diaminopimelate epimerase family.</text>
</comment>
<keyword evidence="11" id="KW-1185">Reference proteome</keyword>
<name>A0A8J3AAI9_9ACTN</name>
<dbReference type="PANTHER" id="PTHR31689">
    <property type="entry name" value="DIAMINOPIMELATE EPIMERASE, CHLOROPLASTIC"/>
    <property type="match status" value="1"/>
</dbReference>
<dbReference type="UniPathway" id="UPA00034">
    <property type="reaction ID" value="UER00025"/>
</dbReference>
<feature type="binding site" evidence="8">
    <location>
        <position position="212"/>
    </location>
    <ligand>
        <name>substrate</name>
    </ligand>
</feature>
<feature type="site" description="Could be important to modulate the pK values of the two catalytic cysteine residues" evidence="8">
    <location>
        <position position="181"/>
    </location>
</feature>
<evidence type="ECO:0000256" key="9">
    <source>
        <dbReference type="PROSITE-ProRule" id="PRU10125"/>
    </source>
</evidence>